<evidence type="ECO:0000256" key="1">
    <source>
        <dbReference type="SAM" id="Phobius"/>
    </source>
</evidence>
<accession>A0AAI8FNE0</accession>
<keyword evidence="1" id="KW-1133">Transmembrane helix</keyword>
<dbReference type="AlphaFoldDB" id="A0AAI8FNE0"/>
<feature type="transmembrane region" description="Helical" evidence="1">
    <location>
        <begin position="29"/>
        <end position="49"/>
    </location>
</feature>
<dbReference type="KEGG" id="bok:DM82_1949"/>
<organism evidence="2 3">
    <name type="scientific">Burkholderia oklahomensis</name>
    <dbReference type="NCBI Taxonomy" id="342113"/>
    <lineage>
        <taxon>Bacteria</taxon>
        <taxon>Pseudomonadati</taxon>
        <taxon>Pseudomonadota</taxon>
        <taxon>Betaproteobacteria</taxon>
        <taxon>Burkholderiales</taxon>
        <taxon>Burkholderiaceae</taxon>
        <taxon>Burkholderia</taxon>
        <taxon>pseudomallei group</taxon>
    </lineage>
</organism>
<gene>
    <name evidence="2" type="ORF">DM82_1949</name>
</gene>
<keyword evidence="3" id="KW-1185">Reference proteome</keyword>
<reference evidence="2 3" key="1">
    <citation type="submission" date="2014-06" db="EMBL/GenBank/DDBJ databases">
        <authorList>
            <person name="Bishop-Lilly K.A."/>
            <person name="Broomall S.M."/>
            <person name="Chain P.S."/>
            <person name="Chertkov O."/>
            <person name="Coyne S.R."/>
            <person name="Daligault H.E."/>
            <person name="Davenport K.W."/>
            <person name="Erkkila T."/>
            <person name="Frey K.G."/>
            <person name="Gibbons H.S."/>
            <person name="Gu W."/>
            <person name="Jaissle J."/>
            <person name="Johnson S.L."/>
            <person name="Koroleva G.I."/>
            <person name="Ladner J.T."/>
            <person name="Lo C.-C."/>
            <person name="Minogue T.D."/>
            <person name="Munk C."/>
            <person name="Palacios G.F."/>
            <person name="Redden C.L."/>
            <person name="Rosenzweig C.N."/>
            <person name="Scholz M.B."/>
            <person name="Teshima H."/>
            <person name="Xu Y."/>
        </authorList>
    </citation>
    <scope>NUCLEOTIDE SEQUENCE [LARGE SCALE GENOMIC DNA]</scope>
    <source>
        <strain evidence="2 3">EO147</strain>
    </source>
</reference>
<protein>
    <submittedName>
        <fullName evidence="2">Uncharacterized protein</fullName>
    </submittedName>
</protein>
<evidence type="ECO:0000313" key="2">
    <source>
        <dbReference type="EMBL" id="AIO67501.1"/>
    </source>
</evidence>
<feature type="transmembrane region" description="Helical" evidence="1">
    <location>
        <begin position="90"/>
        <end position="109"/>
    </location>
</feature>
<dbReference type="Proteomes" id="UP000029424">
    <property type="component" value="Chromosome 1"/>
</dbReference>
<name>A0AAI8FNE0_9BURK</name>
<proteinExistence type="predicted"/>
<feature type="transmembrane region" description="Helical" evidence="1">
    <location>
        <begin position="61"/>
        <end position="84"/>
    </location>
</feature>
<keyword evidence="1" id="KW-0472">Membrane</keyword>
<keyword evidence="1" id="KW-0812">Transmembrane</keyword>
<evidence type="ECO:0000313" key="3">
    <source>
        <dbReference type="Proteomes" id="UP000029424"/>
    </source>
</evidence>
<dbReference type="EMBL" id="CP008726">
    <property type="protein sequence ID" value="AIO67501.1"/>
    <property type="molecule type" value="Genomic_DNA"/>
</dbReference>
<sequence length="138" mass="15158">MAFFVAVSTTAMALFDCLGDVARFTAENHRLEEIVVGTAAMLVVGIGIGKGKRRAVRLFRWLSYAGMAALLAVLAFGVFLAAGAHPVDPGFAWIIFAFAVVQIPLYFVIYRALKRVRWLDPESLPHEWESSAREARGS</sequence>